<keyword evidence="5 8" id="KW-0812">Transmembrane</keyword>
<evidence type="ECO:0000313" key="10">
    <source>
        <dbReference type="EMBL" id="SHK07602.1"/>
    </source>
</evidence>
<evidence type="ECO:0000256" key="6">
    <source>
        <dbReference type="ARBA" id="ARBA00022989"/>
    </source>
</evidence>
<dbReference type="InterPro" id="IPR051449">
    <property type="entry name" value="ABC-2_transporter_component"/>
</dbReference>
<evidence type="ECO:0000259" key="9">
    <source>
        <dbReference type="PROSITE" id="PS51012"/>
    </source>
</evidence>
<keyword evidence="3" id="KW-0813">Transport</keyword>
<feature type="domain" description="ABC transmembrane type-2" evidence="9">
    <location>
        <begin position="170"/>
        <end position="395"/>
    </location>
</feature>
<organism evidence="10 11">
    <name type="scientific">Geosporobacter subterraneus DSM 17957</name>
    <dbReference type="NCBI Taxonomy" id="1121919"/>
    <lineage>
        <taxon>Bacteria</taxon>
        <taxon>Bacillati</taxon>
        <taxon>Bacillota</taxon>
        <taxon>Clostridia</taxon>
        <taxon>Peptostreptococcales</taxon>
        <taxon>Thermotaleaceae</taxon>
        <taxon>Geosporobacter</taxon>
    </lineage>
</organism>
<dbReference type="OrthoDB" id="266913at2"/>
<dbReference type="Proteomes" id="UP000184536">
    <property type="component" value="Unassembled WGS sequence"/>
</dbReference>
<feature type="transmembrane region" description="Helical" evidence="8">
    <location>
        <begin position="314"/>
        <end position="333"/>
    </location>
</feature>
<keyword evidence="6 8" id="KW-1133">Transmembrane helix</keyword>
<dbReference type="GO" id="GO:0140359">
    <property type="term" value="F:ABC-type transporter activity"/>
    <property type="evidence" value="ECO:0007669"/>
    <property type="project" value="InterPro"/>
</dbReference>
<evidence type="ECO:0000256" key="5">
    <source>
        <dbReference type="ARBA" id="ARBA00022692"/>
    </source>
</evidence>
<dbReference type="RefSeq" id="WP_110942563.1">
    <property type="nucleotide sequence ID" value="NZ_FQZV01000070.1"/>
</dbReference>
<dbReference type="InterPro" id="IPR013525">
    <property type="entry name" value="ABC2_TM"/>
</dbReference>
<dbReference type="PROSITE" id="PS51012">
    <property type="entry name" value="ABC_TM2"/>
    <property type="match status" value="1"/>
</dbReference>
<name>A0A1M6PI47_9FIRM</name>
<dbReference type="AlphaFoldDB" id="A0A1M6PI47"/>
<dbReference type="PANTHER" id="PTHR30294">
    <property type="entry name" value="MEMBRANE COMPONENT OF ABC TRANSPORTER YHHJ-RELATED"/>
    <property type="match status" value="1"/>
</dbReference>
<feature type="transmembrane region" description="Helical" evidence="8">
    <location>
        <begin position="279"/>
        <end position="302"/>
    </location>
</feature>
<dbReference type="Gene3D" id="3.40.1710.10">
    <property type="entry name" value="abc type-2 transporter like domain"/>
    <property type="match status" value="1"/>
</dbReference>
<feature type="transmembrane region" description="Helical" evidence="8">
    <location>
        <begin position="206"/>
        <end position="225"/>
    </location>
</feature>
<dbReference type="PANTHER" id="PTHR30294:SF45">
    <property type="entry name" value="LINEARMYCIN RESISTANCE PERMEASE PROTEIN LNRN"/>
    <property type="match status" value="1"/>
</dbReference>
<evidence type="ECO:0000256" key="8">
    <source>
        <dbReference type="SAM" id="Phobius"/>
    </source>
</evidence>
<sequence length="395" mass="44274">MRKIFYISAIKILKFIREPGLFVIMLLLPLGFTFFMGNMHSGRVSIPVAFVDLDQSTYSEKLIAQFSANSTYKVFTASPQKASLMVKQRKVIGAFTLAQGLESAIRSGQTPKIQVQQVYETAELLTLMNDIRSTLAYIHGNIHIADAALTFIQQNKAESIDSKEIWEHAYDNAISKWFPSPPVSISMTRLNNPVTVKRQMMTHSSVGFALFFVMYTIIFAVGDILTEKQQGTWQRLLVFPLKKWEILGGNLLASFILGFIQILVLMIFGIYFFDVNWGNALPLTIALVAAYVFAISCMGLALSGVVRTPAQLHATTPIITVCTAMLGGTFWPLDFVQSKILLFLAKLTPQYWAIHSIESAIHYGGSFHTIQGPLFMLLLMGLFFFIAGLWLVKWE</sequence>
<keyword evidence="7 8" id="KW-0472">Membrane</keyword>
<evidence type="ECO:0000256" key="7">
    <source>
        <dbReference type="ARBA" id="ARBA00023136"/>
    </source>
</evidence>
<evidence type="ECO:0000256" key="4">
    <source>
        <dbReference type="ARBA" id="ARBA00022475"/>
    </source>
</evidence>
<evidence type="ECO:0000313" key="11">
    <source>
        <dbReference type="Proteomes" id="UP000184536"/>
    </source>
</evidence>
<dbReference type="STRING" id="1121919.SAMN02745975_03588"/>
<evidence type="ECO:0000256" key="2">
    <source>
        <dbReference type="ARBA" id="ARBA00007783"/>
    </source>
</evidence>
<comment type="subcellular location">
    <subcellularLocation>
        <location evidence="1">Cell membrane</location>
        <topology evidence="1">Multi-pass membrane protein</topology>
    </subcellularLocation>
</comment>
<keyword evidence="4" id="KW-1003">Cell membrane</keyword>
<feature type="transmembrane region" description="Helical" evidence="8">
    <location>
        <begin position="374"/>
        <end position="392"/>
    </location>
</feature>
<proteinExistence type="inferred from homology"/>
<accession>A0A1M6PI47</accession>
<dbReference type="EMBL" id="FQZV01000070">
    <property type="protein sequence ID" value="SHK07602.1"/>
    <property type="molecule type" value="Genomic_DNA"/>
</dbReference>
<dbReference type="GO" id="GO:0005886">
    <property type="term" value="C:plasma membrane"/>
    <property type="evidence" value="ECO:0007669"/>
    <property type="project" value="UniProtKB-SubCell"/>
</dbReference>
<dbReference type="InterPro" id="IPR047817">
    <property type="entry name" value="ABC2_TM_bact-type"/>
</dbReference>
<keyword evidence="11" id="KW-1185">Reference proteome</keyword>
<reference evidence="11" key="1">
    <citation type="submission" date="2016-11" db="EMBL/GenBank/DDBJ databases">
        <authorList>
            <person name="Varghese N."/>
            <person name="Submissions S."/>
        </authorList>
    </citation>
    <scope>NUCLEOTIDE SEQUENCE [LARGE SCALE GENOMIC DNA]</scope>
    <source>
        <strain evidence="11">DSM 17957</strain>
    </source>
</reference>
<feature type="transmembrane region" description="Helical" evidence="8">
    <location>
        <begin position="21"/>
        <end position="39"/>
    </location>
</feature>
<evidence type="ECO:0000256" key="3">
    <source>
        <dbReference type="ARBA" id="ARBA00022448"/>
    </source>
</evidence>
<gene>
    <name evidence="10" type="ORF">SAMN02745975_03588</name>
</gene>
<evidence type="ECO:0000256" key="1">
    <source>
        <dbReference type="ARBA" id="ARBA00004651"/>
    </source>
</evidence>
<dbReference type="Pfam" id="PF12698">
    <property type="entry name" value="ABC2_membrane_3"/>
    <property type="match status" value="1"/>
</dbReference>
<feature type="transmembrane region" description="Helical" evidence="8">
    <location>
        <begin position="246"/>
        <end position="273"/>
    </location>
</feature>
<comment type="similarity">
    <text evidence="2">Belongs to the ABC-2 integral membrane protein family.</text>
</comment>
<protein>
    <submittedName>
        <fullName evidence="10">ABC-2 family transporter protein</fullName>
    </submittedName>
</protein>